<dbReference type="PANTHER" id="PTHR43755:SF1">
    <property type="entry name" value="FAD-DEPENDENT PYRIDINE NUCLEOTIDE-DISULPHIDE OXIDOREDUCTASE"/>
    <property type="match status" value="1"/>
</dbReference>
<dbReference type="Gene3D" id="3.50.50.60">
    <property type="entry name" value="FAD/NAD(P)-binding domain"/>
    <property type="match status" value="2"/>
</dbReference>
<dbReference type="InterPro" id="IPR049386">
    <property type="entry name" value="FCSD_central"/>
</dbReference>
<feature type="domain" description="Sulfide dehydrogenase [flavocytochrome c] flavoprotein chain central" evidence="1">
    <location>
        <begin position="97"/>
        <end position="189"/>
    </location>
</feature>
<evidence type="ECO:0000259" key="1">
    <source>
        <dbReference type="Pfam" id="PF21706"/>
    </source>
</evidence>
<organism evidence="2 3">
    <name type="scientific">Paracoccus chinensis</name>
    <dbReference type="NCBI Taxonomy" id="525640"/>
    <lineage>
        <taxon>Bacteria</taxon>
        <taxon>Pseudomonadati</taxon>
        <taxon>Pseudomonadota</taxon>
        <taxon>Alphaproteobacteria</taxon>
        <taxon>Rhodobacterales</taxon>
        <taxon>Paracoccaceae</taxon>
        <taxon>Paracoccus</taxon>
    </lineage>
</organism>
<dbReference type="AlphaFoldDB" id="A0A1G9KVZ2"/>
<evidence type="ECO:0000313" key="3">
    <source>
        <dbReference type="Proteomes" id="UP000199555"/>
    </source>
</evidence>
<dbReference type="STRING" id="525640.SAMN04487971_11288"/>
<dbReference type="Proteomes" id="UP000199555">
    <property type="component" value="Unassembled WGS sequence"/>
</dbReference>
<keyword evidence="3" id="KW-1185">Reference proteome</keyword>
<evidence type="ECO:0000313" key="2">
    <source>
        <dbReference type="EMBL" id="SDL53693.1"/>
    </source>
</evidence>
<dbReference type="EMBL" id="FNGE01000012">
    <property type="protein sequence ID" value="SDL53693.1"/>
    <property type="molecule type" value="Genomic_DNA"/>
</dbReference>
<accession>A0A1G9KVZ2</accession>
<gene>
    <name evidence="2" type="ORF">SAMN04487971_11288</name>
</gene>
<proteinExistence type="predicted"/>
<dbReference type="InterPro" id="IPR036188">
    <property type="entry name" value="FAD/NAD-bd_sf"/>
</dbReference>
<dbReference type="PANTHER" id="PTHR43755">
    <property type="match status" value="1"/>
</dbReference>
<reference evidence="3" key="1">
    <citation type="submission" date="2016-10" db="EMBL/GenBank/DDBJ databases">
        <authorList>
            <person name="Varghese N."/>
            <person name="Submissions S."/>
        </authorList>
    </citation>
    <scope>NUCLEOTIDE SEQUENCE [LARGE SCALE GENOMIC DNA]</scope>
    <source>
        <strain evidence="3">CGMCC 1.7655</strain>
    </source>
</reference>
<dbReference type="InterPro" id="IPR052541">
    <property type="entry name" value="SQRD"/>
</dbReference>
<protein>
    <recommendedName>
        <fullName evidence="1">Sulfide dehydrogenase [flavocytochrome c] flavoprotein chain central domain-containing protein</fullName>
    </recommendedName>
</protein>
<dbReference type="SUPFAM" id="SSF51905">
    <property type="entry name" value="FAD/NAD(P)-binding domain"/>
    <property type="match status" value="2"/>
</dbReference>
<name>A0A1G9KVZ2_9RHOB</name>
<dbReference type="Pfam" id="PF21706">
    <property type="entry name" value="FCSD_central"/>
    <property type="match status" value="1"/>
</dbReference>
<sequence>MVDTGFLVHDMQRPANRYGYTLVQCDVTGIERDRKVVRTSKGAVDYDYLILSGGIRDAWDAWFSGDQTAIGHTRAHYASAYIPQGQMLGLKDRVRSFKGGTIVITLPPPPHRCPFSPYERACLMAWHFKTNNIPAKIVILDPKPQVAPIGEGYRTAFQELYPDIITHVPNAKVKEVDPFNKRIMTEAGDFGFDDATFMPPHKASDMVFHADLIGRDAEGKSTGWADMNPRLYHANADDSVCIVGDSMGPISPHFGHYPKSAHVANCIGKIVARNIGERVRGEEVVARLPDNLCYMLVNGDPREAILVEFAYEVGADDLVHRTQIDIDVRTPDLMEEDFGWINGMFDDFVRV</sequence>